<feature type="compositionally biased region" description="Basic residues" evidence="1">
    <location>
        <begin position="52"/>
        <end position="61"/>
    </location>
</feature>
<sequence length="72" mass="7727">MDAEHRMVTVNGIRYRIDDAQRLGLVADVAPADTDTAETQVDTSGTKSEKPVRHKARRPARGAHGGNDDATG</sequence>
<dbReference type="Proteomes" id="UP000199529">
    <property type="component" value="Unassembled WGS sequence"/>
</dbReference>
<name>A0A1H3TN23_9PSEU</name>
<feature type="region of interest" description="Disordered" evidence="1">
    <location>
        <begin position="31"/>
        <end position="72"/>
    </location>
</feature>
<dbReference type="EMBL" id="FNOK01000087">
    <property type="protein sequence ID" value="SDZ51288.1"/>
    <property type="molecule type" value="Genomic_DNA"/>
</dbReference>
<organism evidence="2 3">
    <name type="scientific">Saccharopolyspora shandongensis</name>
    <dbReference type="NCBI Taxonomy" id="418495"/>
    <lineage>
        <taxon>Bacteria</taxon>
        <taxon>Bacillati</taxon>
        <taxon>Actinomycetota</taxon>
        <taxon>Actinomycetes</taxon>
        <taxon>Pseudonocardiales</taxon>
        <taxon>Pseudonocardiaceae</taxon>
        <taxon>Saccharopolyspora</taxon>
    </lineage>
</organism>
<dbReference type="RefSeq" id="WP_093278242.1">
    <property type="nucleotide sequence ID" value="NZ_FNOK01000087.1"/>
</dbReference>
<dbReference type="AlphaFoldDB" id="A0A1H3TN23"/>
<evidence type="ECO:0000313" key="3">
    <source>
        <dbReference type="Proteomes" id="UP000199529"/>
    </source>
</evidence>
<proteinExistence type="predicted"/>
<dbReference type="STRING" id="418495.SAMN05216215_108720"/>
<accession>A0A1H3TN23</accession>
<evidence type="ECO:0000256" key="1">
    <source>
        <dbReference type="SAM" id="MobiDB-lite"/>
    </source>
</evidence>
<keyword evidence="3" id="KW-1185">Reference proteome</keyword>
<evidence type="ECO:0000313" key="2">
    <source>
        <dbReference type="EMBL" id="SDZ51288.1"/>
    </source>
</evidence>
<protein>
    <submittedName>
        <fullName evidence="2">Uncharacterized protein</fullName>
    </submittedName>
</protein>
<gene>
    <name evidence="2" type="ORF">SAMN05216215_108720</name>
</gene>
<reference evidence="3" key="1">
    <citation type="submission" date="2016-10" db="EMBL/GenBank/DDBJ databases">
        <authorList>
            <person name="Varghese N."/>
            <person name="Submissions S."/>
        </authorList>
    </citation>
    <scope>NUCLEOTIDE SEQUENCE [LARGE SCALE GENOMIC DNA]</scope>
    <source>
        <strain evidence="3">CGMCC 4.3530</strain>
    </source>
</reference>